<dbReference type="EMBL" id="JBBPBM010000028">
    <property type="protein sequence ID" value="KAK8538138.1"/>
    <property type="molecule type" value="Genomic_DNA"/>
</dbReference>
<keyword evidence="2" id="KW-1133">Transmembrane helix</keyword>
<reference evidence="3 4" key="1">
    <citation type="journal article" date="2024" name="G3 (Bethesda)">
        <title>Genome assembly of Hibiscus sabdariffa L. provides insights into metabolisms of medicinal natural products.</title>
        <authorList>
            <person name="Kim T."/>
        </authorList>
    </citation>
    <scope>NUCLEOTIDE SEQUENCE [LARGE SCALE GENOMIC DNA]</scope>
    <source>
        <strain evidence="3">TK-2024</strain>
        <tissue evidence="3">Old leaves</tissue>
    </source>
</reference>
<keyword evidence="2" id="KW-0812">Transmembrane</keyword>
<evidence type="ECO:0000313" key="3">
    <source>
        <dbReference type="EMBL" id="KAK8538138.1"/>
    </source>
</evidence>
<dbReference type="Proteomes" id="UP001472677">
    <property type="component" value="Unassembled WGS sequence"/>
</dbReference>
<sequence length="248" mass="26473">MVDLTEISQLSVGSTESMAAGGVGLSVEEPTSDTALVNSLVAQGVFRVSDKCTTRVQQYAVFPSVKQSDVAVRQSTCVLPSTSQATAHTCSSPSSMDDHSDNPRYGGQTAEAETTATYSENIVVDNYCGLGSARCQSTDVGQTTAFLGSGECGYSGLPDSVGILSPQLEESSASEVPIEHSIAPSNTHSMQIIIVVLVLLDAKVLMWVRQQLFLVRVSVAILVSLILWGYLVQNWRILAHQKFLLSIL</sequence>
<feature type="transmembrane region" description="Helical" evidence="2">
    <location>
        <begin position="213"/>
        <end position="231"/>
    </location>
</feature>
<proteinExistence type="predicted"/>
<protein>
    <submittedName>
        <fullName evidence="3">Uncharacterized protein</fullName>
    </submittedName>
</protein>
<comment type="caution">
    <text evidence="3">The sequence shown here is derived from an EMBL/GenBank/DDBJ whole genome shotgun (WGS) entry which is preliminary data.</text>
</comment>
<gene>
    <name evidence="3" type="ORF">V6N12_044275</name>
</gene>
<evidence type="ECO:0000256" key="2">
    <source>
        <dbReference type="SAM" id="Phobius"/>
    </source>
</evidence>
<organism evidence="3 4">
    <name type="scientific">Hibiscus sabdariffa</name>
    <name type="common">roselle</name>
    <dbReference type="NCBI Taxonomy" id="183260"/>
    <lineage>
        <taxon>Eukaryota</taxon>
        <taxon>Viridiplantae</taxon>
        <taxon>Streptophyta</taxon>
        <taxon>Embryophyta</taxon>
        <taxon>Tracheophyta</taxon>
        <taxon>Spermatophyta</taxon>
        <taxon>Magnoliopsida</taxon>
        <taxon>eudicotyledons</taxon>
        <taxon>Gunneridae</taxon>
        <taxon>Pentapetalae</taxon>
        <taxon>rosids</taxon>
        <taxon>malvids</taxon>
        <taxon>Malvales</taxon>
        <taxon>Malvaceae</taxon>
        <taxon>Malvoideae</taxon>
        <taxon>Hibiscus</taxon>
    </lineage>
</organism>
<keyword evidence="4" id="KW-1185">Reference proteome</keyword>
<keyword evidence="2" id="KW-0472">Membrane</keyword>
<name>A0ABR2DGT4_9ROSI</name>
<evidence type="ECO:0000313" key="4">
    <source>
        <dbReference type="Proteomes" id="UP001472677"/>
    </source>
</evidence>
<feature type="region of interest" description="Disordered" evidence="1">
    <location>
        <begin position="85"/>
        <end position="108"/>
    </location>
</feature>
<accession>A0ABR2DGT4</accession>
<evidence type="ECO:0000256" key="1">
    <source>
        <dbReference type="SAM" id="MobiDB-lite"/>
    </source>
</evidence>
<feature type="compositionally biased region" description="Polar residues" evidence="1">
    <location>
        <begin position="85"/>
        <end position="95"/>
    </location>
</feature>